<gene>
    <name evidence="1" type="ORF">SAMN05216167_1011031</name>
</gene>
<dbReference type="STRING" id="662367.SAMN05216167_1011031"/>
<dbReference type="OrthoDB" id="963161at2"/>
<dbReference type="AlphaFoldDB" id="A0A1I1IWF8"/>
<evidence type="ECO:0000313" key="1">
    <source>
        <dbReference type="EMBL" id="SFC40586.1"/>
    </source>
</evidence>
<dbReference type="EMBL" id="FOLQ01000001">
    <property type="protein sequence ID" value="SFC40586.1"/>
    <property type="molecule type" value="Genomic_DNA"/>
</dbReference>
<protein>
    <submittedName>
        <fullName evidence="1">Uncharacterized protein</fullName>
    </submittedName>
</protein>
<proteinExistence type="predicted"/>
<evidence type="ECO:0000313" key="2">
    <source>
        <dbReference type="Proteomes" id="UP000198598"/>
    </source>
</evidence>
<sequence length="122" mass="13297">MKAFIRLLLIVVVIGGVILYVVSKQNNTSLSPQTIDLAVDCSDLDNVVVASSVNVSVRNRSLRSHSDISVKLTAYDKSGNILKEKYTTFSRTLLPSSFFDKPVALPAGTKRCDCKIVSSHPN</sequence>
<name>A0A1I1IWF8_9BACT</name>
<reference evidence="1 2" key="1">
    <citation type="submission" date="2016-10" db="EMBL/GenBank/DDBJ databases">
        <authorList>
            <person name="de Groot N.N."/>
        </authorList>
    </citation>
    <scope>NUCLEOTIDE SEQUENCE [LARGE SCALE GENOMIC DNA]</scope>
    <source>
        <strain evidence="1 2">DSM 26130</strain>
    </source>
</reference>
<keyword evidence="2" id="KW-1185">Reference proteome</keyword>
<dbReference type="RefSeq" id="WP_093823499.1">
    <property type="nucleotide sequence ID" value="NZ_FOLQ01000001.1"/>
</dbReference>
<dbReference type="Proteomes" id="UP000198598">
    <property type="component" value="Unassembled WGS sequence"/>
</dbReference>
<organism evidence="1 2">
    <name type="scientific">Spirosoma endophyticum</name>
    <dbReference type="NCBI Taxonomy" id="662367"/>
    <lineage>
        <taxon>Bacteria</taxon>
        <taxon>Pseudomonadati</taxon>
        <taxon>Bacteroidota</taxon>
        <taxon>Cytophagia</taxon>
        <taxon>Cytophagales</taxon>
        <taxon>Cytophagaceae</taxon>
        <taxon>Spirosoma</taxon>
    </lineage>
</organism>
<accession>A0A1I1IWF8</accession>